<organism evidence="2 3">
    <name type="scientific">Protomyces lactucae-debilis</name>
    <dbReference type="NCBI Taxonomy" id="2754530"/>
    <lineage>
        <taxon>Eukaryota</taxon>
        <taxon>Fungi</taxon>
        <taxon>Dikarya</taxon>
        <taxon>Ascomycota</taxon>
        <taxon>Taphrinomycotina</taxon>
        <taxon>Taphrinomycetes</taxon>
        <taxon>Taphrinales</taxon>
        <taxon>Protomycetaceae</taxon>
        <taxon>Protomyces</taxon>
    </lineage>
</organism>
<keyword evidence="3" id="KW-1185">Reference proteome</keyword>
<dbReference type="GeneID" id="63783509"/>
<evidence type="ECO:0000313" key="3">
    <source>
        <dbReference type="Proteomes" id="UP000193685"/>
    </source>
</evidence>
<name>A0A1Y2FK94_PROLT</name>
<feature type="compositionally biased region" description="Polar residues" evidence="1">
    <location>
        <begin position="416"/>
        <end position="427"/>
    </location>
</feature>
<comment type="caution">
    <text evidence="2">The sequence shown here is derived from an EMBL/GenBank/DDBJ whole genome shotgun (WGS) entry which is preliminary data.</text>
</comment>
<feature type="compositionally biased region" description="Polar residues" evidence="1">
    <location>
        <begin position="358"/>
        <end position="370"/>
    </location>
</feature>
<evidence type="ECO:0000313" key="2">
    <source>
        <dbReference type="EMBL" id="ORY83215.1"/>
    </source>
</evidence>
<feature type="region of interest" description="Disordered" evidence="1">
    <location>
        <begin position="286"/>
        <end position="483"/>
    </location>
</feature>
<dbReference type="Proteomes" id="UP000193685">
    <property type="component" value="Unassembled WGS sequence"/>
</dbReference>
<sequence length="559" mass="61438">MPSQASTSSAQHDSPWAQVQTHHCRLLRSKTTSLIQIRSVQLTQQAMIAALPTQTARFTIQSRLACVSAMHSETHSSGVVHSLLASSRSVSGKEMLSDHLQRVLVLTSTRQRPPTLAQRFVGSLRRTLTRKRDTPVFFNMNHARSGKVTDAHFYAPPASAVDPVPSAPPSHRTESVFSQFKEHVDAPTHPASTRPPSMSQEGSFAGQAQASPVYTDLHISASSYVRPARTASGSTQFGFRAASRRSSAATSQVPSHAPATVRQTRSPIVAFTDSDRLAQRYTDKLRGMQDAASTVSKLSVLDPTDESAVPVQHPSKQSRKPDSDSGSEFGFPKDGTAKRPHSWDLQDMLKHRRDRTASQETNQVLNNWSDSSEEEQMPIPMATAAPAMPVATPPSPKSTTPKSHKSKQATPKFKSPKQTPARPTQHASPDRRVFGELLNSARKATRSAQKTWSRTPGRPTPKTASQRQFSRDLRQSHTPNGKHVTSAIRNYEEKVAKESMESRRSSSAFQSFTGTVPRTAPILFDLEDAVESHFGPVDAWRARVHDQENHSYESGAMLL</sequence>
<dbReference type="RefSeq" id="XP_040725796.1">
    <property type="nucleotide sequence ID" value="XM_040866910.1"/>
</dbReference>
<dbReference type="EMBL" id="MCFI01000008">
    <property type="protein sequence ID" value="ORY83215.1"/>
    <property type="molecule type" value="Genomic_DNA"/>
</dbReference>
<feature type="compositionally biased region" description="Low complexity" evidence="1">
    <location>
        <begin position="377"/>
        <end position="390"/>
    </location>
</feature>
<gene>
    <name evidence="2" type="ORF">BCR37DRAFT_299891</name>
</gene>
<feature type="compositionally biased region" description="Basic and acidic residues" evidence="1">
    <location>
        <begin position="335"/>
        <end position="349"/>
    </location>
</feature>
<dbReference type="AlphaFoldDB" id="A0A1Y2FK94"/>
<evidence type="ECO:0000256" key="1">
    <source>
        <dbReference type="SAM" id="MobiDB-lite"/>
    </source>
</evidence>
<feature type="compositionally biased region" description="Polar residues" evidence="1">
    <location>
        <begin position="190"/>
        <end position="209"/>
    </location>
</feature>
<protein>
    <submittedName>
        <fullName evidence="2">Uncharacterized protein</fullName>
    </submittedName>
</protein>
<proteinExistence type="predicted"/>
<feature type="region of interest" description="Disordered" evidence="1">
    <location>
        <begin position="243"/>
        <end position="266"/>
    </location>
</feature>
<reference evidence="2 3" key="1">
    <citation type="submission" date="2016-07" db="EMBL/GenBank/DDBJ databases">
        <title>Pervasive Adenine N6-methylation of Active Genes in Fungi.</title>
        <authorList>
            <consortium name="DOE Joint Genome Institute"/>
            <person name="Mondo S.J."/>
            <person name="Dannebaum R.O."/>
            <person name="Kuo R.C."/>
            <person name="Labutti K."/>
            <person name="Haridas S."/>
            <person name="Kuo A."/>
            <person name="Salamov A."/>
            <person name="Ahrendt S.R."/>
            <person name="Lipzen A."/>
            <person name="Sullivan W."/>
            <person name="Andreopoulos W.B."/>
            <person name="Clum A."/>
            <person name="Lindquist E."/>
            <person name="Daum C."/>
            <person name="Ramamoorthy G.K."/>
            <person name="Gryganskyi A."/>
            <person name="Culley D."/>
            <person name="Magnuson J.K."/>
            <person name="James T.Y."/>
            <person name="O'Malley M.A."/>
            <person name="Stajich J.E."/>
            <person name="Spatafora J.W."/>
            <person name="Visel A."/>
            <person name="Grigoriev I.V."/>
        </authorList>
    </citation>
    <scope>NUCLEOTIDE SEQUENCE [LARGE SCALE GENOMIC DNA]</scope>
    <source>
        <strain evidence="2 3">12-1054</strain>
    </source>
</reference>
<feature type="region of interest" description="Disordered" evidence="1">
    <location>
        <begin position="183"/>
        <end position="209"/>
    </location>
</feature>
<accession>A0A1Y2FK94</accession>